<organism evidence="2 3">
    <name type="scientific">Desulfolithobacter dissulfuricans</name>
    <dbReference type="NCBI Taxonomy" id="2795293"/>
    <lineage>
        <taxon>Bacteria</taxon>
        <taxon>Pseudomonadati</taxon>
        <taxon>Thermodesulfobacteriota</taxon>
        <taxon>Desulfobulbia</taxon>
        <taxon>Desulfobulbales</taxon>
        <taxon>Desulfobulbaceae</taxon>
        <taxon>Desulfolithobacter</taxon>
    </lineage>
</organism>
<dbReference type="Proteomes" id="UP001063350">
    <property type="component" value="Chromosome"/>
</dbReference>
<gene>
    <name evidence="2" type="ORF">GF1_14730</name>
</gene>
<dbReference type="EMBL" id="AP024233">
    <property type="protein sequence ID" value="BCO09097.1"/>
    <property type="molecule type" value="Genomic_DNA"/>
</dbReference>
<protein>
    <submittedName>
        <fullName evidence="2">Uncharacterized protein</fullName>
    </submittedName>
</protein>
<proteinExistence type="predicted"/>
<dbReference type="AlphaFoldDB" id="A0A915U5H7"/>
<reference evidence="2" key="1">
    <citation type="submission" date="2020-12" db="EMBL/GenBank/DDBJ databases">
        <title>Desulfobium dissulfuricans gen. nov., sp. nov., a novel mesophilic, sulfate-reducing bacterium isolated from a deep-sea hydrothermal vent.</title>
        <authorList>
            <person name="Hashimoto Y."/>
            <person name="Tame A."/>
            <person name="Sawayama S."/>
            <person name="Miyazaki J."/>
            <person name="Takai K."/>
            <person name="Nakagawa S."/>
        </authorList>
    </citation>
    <scope>NUCLEOTIDE SEQUENCE</scope>
    <source>
        <strain evidence="2">GF1</strain>
    </source>
</reference>
<keyword evidence="3" id="KW-1185">Reference proteome</keyword>
<evidence type="ECO:0000256" key="1">
    <source>
        <dbReference type="SAM" id="MobiDB-lite"/>
    </source>
</evidence>
<feature type="region of interest" description="Disordered" evidence="1">
    <location>
        <begin position="1"/>
        <end position="25"/>
    </location>
</feature>
<name>A0A915U5H7_9BACT</name>
<evidence type="ECO:0000313" key="3">
    <source>
        <dbReference type="Proteomes" id="UP001063350"/>
    </source>
</evidence>
<dbReference type="KEGG" id="ddu:GF1_14730"/>
<evidence type="ECO:0000313" key="2">
    <source>
        <dbReference type="EMBL" id="BCO09097.1"/>
    </source>
</evidence>
<sequence length="81" mass="9788">MTENFFHNKMTDEKKKTTGAGNRRRRKKEFRCHCCRQEKPFCWNCTCGFQICPECFEENKWGMSNGPTWICPDCERIHMME</sequence>
<accession>A0A915U5H7</accession>